<evidence type="ECO:0000256" key="1">
    <source>
        <dbReference type="SAM" id="MobiDB-lite"/>
    </source>
</evidence>
<comment type="caution">
    <text evidence="2">The sequence shown here is derived from an EMBL/GenBank/DDBJ whole genome shotgun (WGS) entry which is preliminary data.</text>
</comment>
<dbReference type="InterPro" id="IPR027417">
    <property type="entry name" value="P-loop_NTPase"/>
</dbReference>
<proteinExistence type="predicted"/>
<protein>
    <submittedName>
        <fullName evidence="2">Uncharacterized protein</fullName>
    </submittedName>
</protein>
<sequence length="193" mass="20544">MLHLNLLAPSDRHRADRGDDDEQEPKPEREPDDAGPTSSVTGRGVFAGPPTADLERGPGAVRPFGQFGARAAAIRARFRAGGPRSRIVIRCPLSTRPAAPLVDARTADLDEFAELVLTNTVGKGVRECGPLVAAHHMAAVRTIDHVAVLDDRNKFTDSRLRGSGVYEFVPAALTMVRLHSPAELGETEPGSGG</sequence>
<gene>
    <name evidence="2" type="ORF">BJ998_001043</name>
</gene>
<dbReference type="RefSeq" id="WP_184858955.1">
    <property type="nucleotide sequence ID" value="NZ_JACHIR010000001.1"/>
</dbReference>
<evidence type="ECO:0000313" key="3">
    <source>
        <dbReference type="Proteomes" id="UP000585638"/>
    </source>
</evidence>
<accession>A0A7W9KC39</accession>
<dbReference type="Proteomes" id="UP000585638">
    <property type="component" value="Unassembled WGS sequence"/>
</dbReference>
<dbReference type="SUPFAM" id="SSF52540">
    <property type="entry name" value="P-loop containing nucleoside triphosphate hydrolases"/>
    <property type="match status" value="1"/>
</dbReference>
<dbReference type="EMBL" id="JACHIR010000001">
    <property type="protein sequence ID" value="MBB5889847.1"/>
    <property type="molecule type" value="Genomic_DNA"/>
</dbReference>
<name>A0A7W9KC39_9PSEU</name>
<organism evidence="2 3">
    <name type="scientific">Kutzneria kofuensis</name>
    <dbReference type="NCBI Taxonomy" id="103725"/>
    <lineage>
        <taxon>Bacteria</taxon>
        <taxon>Bacillati</taxon>
        <taxon>Actinomycetota</taxon>
        <taxon>Actinomycetes</taxon>
        <taxon>Pseudonocardiales</taxon>
        <taxon>Pseudonocardiaceae</taxon>
        <taxon>Kutzneria</taxon>
    </lineage>
</organism>
<feature type="region of interest" description="Disordered" evidence="1">
    <location>
        <begin position="1"/>
        <end position="59"/>
    </location>
</feature>
<keyword evidence="3" id="KW-1185">Reference proteome</keyword>
<reference evidence="2 3" key="1">
    <citation type="submission" date="2020-08" db="EMBL/GenBank/DDBJ databases">
        <title>Sequencing the genomes of 1000 actinobacteria strains.</title>
        <authorList>
            <person name="Klenk H.-P."/>
        </authorList>
    </citation>
    <scope>NUCLEOTIDE SEQUENCE [LARGE SCALE GENOMIC DNA]</scope>
    <source>
        <strain evidence="2 3">DSM 43851</strain>
    </source>
</reference>
<evidence type="ECO:0000313" key="2">
    <source>
        <dbReference type="EMBL" id="MBB5889847.1"/>
    </source>
</evidence>
<dbReference type="AlphaFoldDB" id="A0A7W9KC39"/>